<dbReference type="GO" id="GO:1990112">
    <property type="term" value="C:RQC complex"/>
    <property type="evidence" value="ECO:0007669"/>
    <property type="project" value="TreeGrafter"/>
</dbReference>
<dbReference type="InterPro" id="IPR008532">
    <property type="entry name" value="NFACT_RNA-bd"/>
</dbReference>
<reference evidence="7" key="1">
    <citation type="submission" date="2021-04" db="EMBL/GenBank/DDBJ databases">
        <title>Genome sequence of Woronichinia naegeliana from Washington state freshwater lake bloom.</title>
        <authorList>
            <person name="Dreher T.W."/>
        </authorList>
    </citation>
    <scope>NUCLEOTIDE SEQUENCE</scope>
    <source>
        <strain evidence="7">WA131</strain>
    </source>
</reference>
<feature type="domain" description="NFACT RNA-binding" evidence="6">
    <location>
        <begin position="466"/>
        <end position="561"/>
    </location>
</feature>
<evidence type="ECO:0000256" key="3">
    <source>
        <dbReference type="ARBA" id="ARBA00022884"/>
    </source>
</evidence>
<comment type="function">
    <text evidence="5">Key component of the ribosome quality control system (RQC), a ribosome-associated complex that mediates the extraction of incompletely synthesized nascent chains from stalled ribosomes and their subsequent degradation. RqcH recruits Ala-charged tRNA, and with RqcP directs the elongation of stalled nascent chains on 50S ribosomal subunits, leading to non-templated C-terminal alanine extensions (Ala tail). The Ala tail promotes nascent chain degradation. May add between 1 and at least 8 Ala residues. Binds to stalled 50S ribosomal subunits.</text>
</comment>
<dbReference type="GO" id="GO:0000049">
    <property type="term" value="F:tRNA binding"/>
    <property type="evidence" value="ECO:0007669"/>
    <property type="project" value="UniProtKB-UniRule"/>
</dbReference>
<evidence type="ECO:0000313" key="7">
    <source>
        <dbReference type="EMBL" id="UXE62784.1"/>
    </source>
</evidence>
<comment type="subunit">
    <text evidence="5">Associates with stalled 50S ribosomal subunits. Binds to RqcP.</text>
</comment>
<keyword evidence="1 5" id="KW-0820">tRNA-binding</keyword>
<keyword evidence="4 5" id="KW-0648">Protein biosynthesis</keyword>
<proteinExistence type="inferred from homology"/>
<dbReference type="Proteomes" id="UP001065613">
    <property type="component" value="Chromosome"/>
</dbReference>
<dbReference type="PANTHER" id="PTHR15239:SF6">
    <property type="entry name" value="RIBOSOME QUALITY CONTROL COMPLEX SUBUNIT NEMF"/>
    <property type="match status" value="1"/>
</dbReference>
<keyword evidence="3 5" id="KW-0694">RNA-binding</keyword>
<dbReference type="GO" id="GO:0043023">
    <property type="term" value="F:ribosomal large subunit binding"/>
    <property type="evidence" value="ECO:0007669"/>
    <property type="project" value="UniProtKB-UniRule"/>
</dbReference>
<dbReference type="FunFam" id="2.30.310.10:FF:000004">
    <property type="entry name" value="Fibronectin-binding protein A"/>
    <property type="match status" value="1"/>
</dbReference>
<dbReference type="Pfam" id="PF05670">
    <property type="entry name" value="NFACT-R_1"/>
    <property type="match status" value="1"/>
</dbReference>
<name>A0A977PXH9_9CYAN</name>
<dbReference type="Gene3D" id="2.30.310.10">
    <property type="entry name" value="ibrinogen binding protein from staphylococcus aureus domain"/>
    <property type="match status" value="1"/>
</dbReference>
<gene>
    <name evidence="5" type="primary">rqcH</name>
    <name evidence="7" type="ORF">KA717_08755</name>
</gene>
<dbReference type="InterPro" id="IPR043682">
    <property type="entry name" value="RqcH_bacterial"/>
</dbReference>
<dbReference type="Pfam" id="PF05833">
    <property type="entry name" value="NFACT_N"/>
    <property type="match status" value="1"/>
</dbReference>
<sequence length="584" mass="67331">MQSVDFTTLVAVCLELRHQWLPARIEQVYQRDRHTLSLALRTLEGRGWLTLSWHPQAARIGMEDDPPRTPDTFTFSDQLRHQLKGYALTAIDLIAPWERVLDLQIAQRPGESPAWHLYVEIMGKYSNVILTDAQQQIITVAHQVNANQSRIRTVQTGQPYQIPPALLATAPSQIEPYQRWQERLSLIPGPIQQQWVKNYRGLSPLVARTLIESVGIDPQQSIASLENAQWQALFMAWQNWLEILDNGTFQPAWTSTGYTVLGQLGQTGQIDKIIAPDVQTLIYHYYRDRLSLENFDHLRHQLLQKIRSLLTKLQLKAQTFRDRLQQSAQSDQYRQQADLLMANLQQWQVGMNSIILTDFDTGDPVTIPLQPDKNAIQNAQWLYKQQQKLKRARSAVLPLLAAVQTELAYLEQVEASLQQLERYTCPEDQQALEEIREELSEQNYLDHPYPRHRSKTVDFQPYCQRSPSGFEIWIGRNNRQNDHLTFRIAGDYDLWFHSQEIAGSHVLLRLTPGAIADEKDLQSAADWAAYYSRARQSDQVPVVYTKPKFVYKPKGAKPGMVIYKQEIVLWGKPPNIPSYLKNLG</sequence>
<protein>
    <recommendedName>
        <fullName evidence="5">Rqc2 homolog RqcH</fullName>
        <shortName evidence="5">RqcH</shortName>
    </recommendedName>
</protein>
<dbReference type="AlphaFoldDB" id="A0A977PXH9"/>
<dbReference type="PANTHER" id="PTHR15239">
    <property type="entry name" value="NUCLEAR EXPORT MEDIATOR FACTOR NEMF"/>
    <property type="match status" value="1"/>
</dbReference>
<accession>A0A977PXH9</accession>
<keyword evidence="2 5" id="KW-0699">rRNA-binding</keyword>
<evidence type="ECO:0000256" key="4">
    <source>
        <dbReference type="ARBA" id="ARBA00022917"/>
    </source>
</evidence>
<dbReference type="EMBL" id="CP073041">
    <property type="protein sequence ID" value="UXE62784.1"/>
    <property type="molecule type" value="Genomic_DNA"/>
</dbReference>
<evidence type="ECO:0000256" key="5">
    <source>
        <dbReference type="HAMAP-Rule" id="MF_00844"/>
    </source>
</evidence>
<dbReference type="InterPro" id="IPR051608">
    <property type="entry name" value="RQC_Subunit_NEMF"/>
</dbReference>
<evidence type="ECO:0000256" key="2">
    <source>
        <dbReference type="ARBA" id="ARBA00022730"/>
    </source>
</evidence>
<organism evidence="7">
    <name type="scientific">Woronichinia naegeliana WA131</name>
    <dbReference type="NCBI Taxonomy" id="2824559"/>
    <lineage>
        <taxon>Bacteria</taxon>
        <taxon>Bacillati</taxon>
        <taxon>Cyanobacteriota</taxon>
        <taxon>Cyanophyceae</taxon>
        <taxon>Synechococcales</taxon>
        <taxon>Coelosphaeriaceae</taxon>
        <taxon>Woronichinia</taxon>
    </lineage>
</organism>
<dbReference type="GO" id="GO:0019843">
    <property type="term" value="F:rRNA binding"/>
    <property type="evidence" value="ECO:0007669"/>
    <property type="project" value="UniProtKB-UniRule"/>
</dbReference>
<evidence type="ECO:0000256" key="1">
    <source>
        <dbReference type="ARBA" id="ARBA00022555"/>
    </source>
</evidence>
<dbReference type="KEGG" id="wna:KA717_08755"/>
<evidence type="ECO:0000259" key="6">
    <source>
        <dbReference type="Pfam" id="PF05670"/>
    </source>
</evidence>
<dbReference type="GO" id="GO:0072344">
    <property type="term" value="P:rescue of stalled ribosome"/>
    <property type="evidence" value="ECO:0007669"/>
    <property type="project" value="UniProtKB-UniRule"/>
</dbReference>
<comment type="similarity">
    <text evidence="5">Belongs to the NEMF family.</text>
</comment>
<dbReference type="HAMAP" id="MF_00844_B">
    <property type="entry name" value="RqcH_B"/>
    <property type="match status" value="1"/>
</dbReference>